<proteinExistence type="predicted"/>
<dbReference type="InterPro" id="IPR050361">
    <property type="entry name" value="MPP/UQCRC_Complex"/>
</dbReference>
<dbReference type="InterPro" id="IPR011249">
    <property type="entry name" value="Metalloenz_LuxS/M16"/>
</dbReference>
<evidence type="ECO:0000259" key="2">
    <source>
        <dbReference type="Pfam" id="PF05193"/>
    </source>
</evidence>
<dbReference type="Pfam" id="PF00675">
    <property type="entry name" value="Peptidase_M16"/>
    <property type="match status" value="1"/>
</dbReference>
<sequence length="408" mass="45502">MKVTNLNVKNVDIPVVFESSKSLAVASLKLIFKVAGACENKTAGLARLAANMLNEGTKSKGSIAFARELETRAINLEVSAGYETLAIDINCLKEYFNFALDKLAELLAEPNLTKESLDKCKITTFGEISNLANDNDYVARCGLYELLYKGTNLAMPNIGIKESIEAISLNDIKEFLSSHMDLGNLFIVFGGDVNENDLWLLKDALNLLEVGKKRELEILTTSDKCEKKFITKQSEQAYVYFGAPFNVIQDERFKANVAMFILGESGFGSRIMEEIRVKRGLAYSAYARGVYNLSSTQVYGYLQTKNESKDEAMSVVLSEFDKFIKHGATKNELAQAKKFLLGSLPLRLETLFRRLGIAEGEFYQGKKLGSFMDELKKIEALSLKELNDFIATHDEISKLSFCVLYDGK</sequence>
<dbReference type="PANTHER" id="PTHR11851:SF225">
    <property type="entry name" value="NON-PEPTIDASE HOMOLOG YMXG"/>
    <property type="match status" value="1"/>
</dbReference>
<feature type="domain" description="Peptidase M16 C-terminal" evidence="2">
    <location>
        <begin position="167"/>
        <end position="338"/>
    </location>
</feature>
<name>A0AAW3ZYK8_9BACT</name>
<dbReference type="GO" id="GO:0046872">
    <property type="term" value="F:metal ion binding"/>
    <property type="evidence" value="ECO:0007669"/>
    <property type="project" value="InterPro"/>
</dbReference>
<comment type="caution">
    <text evidence="3">The sequence shown here is derived from an EMBL/GenBank/DDBJ whole genome shotgun (WGS) entry which is preliminary data.</text>
</comment>
<evidence type="ECO:0000313" key="4">
    <source>
        <dbReference type="Proteomes" id="UP000650616"/>
    </source>
</evidence>
<dbReference type="InterPro" id="IPR011765">
    <property type="entry name" value="Pept_M16_N"/>
</dbReference>
<dbReference type="Gene3D" id="3.30.830.10">
    <property type="entry name" value="Metalloenzyme, LuxS/M16 peptidase-like"/>
    <property type="match status" value="2"/>
</dbReference>
<dbReference type="Proteomes" id="UP000650616">
    <property type="component" value="Unassembled WGS sequence"/>
</dbReference>
<dbReference type="Pfam" id="PF05193">
    <property type="entry name" value="Peptidase_M16_C"/>
    <property type="match status" value="1"/>
</dbReference>
<protein>
    <submittedName>
        <fullName evidence="3">Insulinase family protein</fullName>
    </submittedName>
</protein>
<gene>
    <name evidence="3" type="ORF">CCAL9337_06340</name>
</gene>
<evidence type="ECO:0000259" key="1">
    <source>
        <dbReference type="Pfam" id="PF00675"/>
    </source>
</evidence>
<evidence type="ECO:0000313" key="3">
    <source>
        <dbReference type="EMBL" id="MBE3608340.1"/>
    </source>
</evidence>
<keyword evidence="4" id="KW-1185">Reference proteome</keyword>
<feature type="domain" description="Peptidase M16 N-terminal" evidence="1">
    <location>
        <begin position="15"/>
        <end position="155"/>
    </location>
</feature>
<dbReference type="InterPro" id="IPR007863">
    <property type="entry name" value="Peptidase_M16_C"/>
</dbReference>
<dbReference type="PANTHER" id="PTHR11851">
    <property type="entry name" value="METALLOPROTEASE"/>
    <property type="match status" value="1"/>
</dbReference>
<dbReference type="SUPFAM" id="SSF63411">
    <property type="entry name" value="LuxS/MPP-like metallohydrolase"/>
    <property type="match status" value="2"/>
</dbReference>
<dbReference type="RefSeq" id="WP_170016499.1">
    <property type="nucleotide sequence ID" value="NZ_CP012545.1"/>
</dbReference>
<reference evidence="3 4" key="1">
    <citation type="submission" date="2015-08" db="EMBL/GenBank/DDBJ databases">
        <title>Comparative genomics of the Campylobacter concisus group.</title>
        <authorList>
            <person name="Yee E."/>
            <person name="Chapman M.H."/>
            <person name="Huynh S."/>
            <person name="Bono J.L."/>
            <person name="On S.L."/>
            <person name="St Leger J."/>
            <person name="Foster G."/>
            <person name="Parker C.T."/>
            <person name="Miller W.G."/>
        </authorList>
    </citation>
    <scope>NUCLEOTIDE SEQUENCE [LARGE SCALE GENOMIC DNA]</scope>
    <source>
        <strain evidence="3 4">RM9337</strain>
    </source>
</reference>
<organism evidence="3 4">
    <name type="scientific">Campylobacter californiensis</name>
    <dbReference type="NCBI Taxonomy" id="1032243"/>
    <lineage>
        <taxon>Bacteria</taxon>
        <taxon>Pseudomonadati</taxon>
        <taxon>Campylobacterota</taxon>
        <taxon>Epsilonproteobacteria</taxon>
        <taxon>Campylobacterales</taxon>
        <taxon>Campylobacteraceae</taxon>
        <taxon>Campylobacter</taxon>
    </lineage>
</organism>
<dbReference type="AlphaFoldDB" id="A0AAW3ZYK8"/>
<accession>A0AAW3ZYK8</accession>
<dbReference type="EMBL" id="LIWG01000007">
    <property type="protein sequence ID" value="MBE3608340.1"/>
    <property type="molecule type" value="Genomic_DNA"/>
</dbReference>